<evidence type="ECO:0000313" key="2">
    <source>
        <dbReference type="EMBL" id="MDT7831190.1"/>
    </source>
</evidence>
<name>A0ABU3LBT0_9FLAO</name>
<keyword evidence="1" id="KW-1133">Transmembrane helix</keyword>
<dbReference type="Proteomes" id="UP001257277">
    <property type="component" value="Unassembled WGS sequence"/>
</dbReference>
<protein>
    <submittedName>
        <fullName evidence="2">DUF6427 family protein</fullName>
    </submittedName>
</protein>
<keyword evidence="1" id="KW-0472">Membrane</keyword>
<sequence>MLTNFFGKSKPINYIVLLVLILTYFSFSFFGVFSIENIDLDLVLKQSGLLVLLLMYCFMFGFILSKNKLTLGNSYGFLTLVSLFGFFPVIYQHADTLFFNIVMLVFFRRVVSLRTAKSFFEKLFDSGFWLAILFIIEPFSLIFSVLIYVAVSLFQKTNYQTLLIPVVGFITPLIIYFTYCFWYDILDDFYQLFDGYSSLSLDVYNSSTYGVPLMLIGVFSLLSLIIKTPKVILISGNYRKYWIIITITLLLSITYIVLKNEKNGSELLIVFFPISIMITNWIESIERKILKEIVLLLFLLGPTILFIV</sequence>
<dbReference type="Pfam" id="PF19992">
    <property type="entry name" value="DUF6427"/>
    <property type="match status" value="1"/>
</dbReference>
<proteinExistence type="predicted"/>
<gene>
    <name evidence="2" type="ORF">RQM59_02300</name>
</gene>
<keyword evidence="3" id="KW-1185">Reference proteome</keyword>
<feature type="transmembrane region" description="Helical" evidence="1">
    <location>
        <begin position="77"/>
        <end position="107"/>
    </location>
</feature>
<dbReference type="InterPro" id="IPR045625">
    <property type="entry name" value="DUF6427"/>
</dbReference>
<comment type="caution">
    <text evidence="2">The sequence shown here is derived from an EMBL/GenBank/DDBJ whole genome shotgun (WGS) entry which is preliminary data.</text>
</comment>
<evidence type="ECO:0000256" key="1">
    <source>
        <dbReference type="SAM" id="Phobius"/>
    </source>
</evidence>
<feature type="transmembrane region" description="Helical" evidence="1">
    <location>
        <begin position="206"/>
        <end position="226"/>
    </location>
</feature>
<feature type="transmembrane region" description="Helical" evidence="1">
    <location>
        <begin position="264"/>
        <end position="282"/>
    </location>
</feature>
<dbReference type="RefSeq" id="WP_349240442.1">
    <property type="nucleotide sequence ID" value="NZ_JAVTTO010000001.1"/>
</dbReference>
<feature type="transmembrane region" description="Helical" evidence="1">
    <location>
        <begin position="47"/>
        <end position="65"/>
    </location>
</feature>
<feature type="transmembrane region" description="Helical" evidence="1">
    <location>
        <begin position="289"/>
        <end position="307"/>
    </location>
</feature>
<feature type="transmembrane region" description="Helical" evidence="1">
    <location>
        <begin position="162"/>
        <end position="186"/>
    </location>
</feature>
<feature type="transmembrane region" description="Helical" evidence="1">
    <location>
        <begin position="12"/>
        <end position="35"/>
    </location>
</feature>
<feature type="transmembrane region" description="Helical" evidence="1">
    <location>
        <begin position="127"/>
        <end position="150"/>
    </location>
</feature>
<evidence type="ECO:0000313" key="3">
    <source>
        <dbReference type="Proteomes" id="UP001257277"/>
    </source>
</evidence>
<organism evidence="2 3">
    <name type="scientific">Asprobacillus argus</name>
    <dbReference type="NCBI Taxonomy" id="3076534"/>
    <lineage>
        <taxon>Bacteria</taxon>
        <taxon>Pseudomonadati</taxon>
        <taxon>Bacteroidota</taxon>
        <taxon>Flavobacteriia</taxon>
        <taxon>Flavobacteriales</taxon>
        <taxon>Flavobacteriaceae</taxon>
        <taxon>Asprobacillus</taxon>
    </lineage>
</organism>
<reference evidence="2 3" key="1">
    <citation type="submission" date="2023-09" db="EMBL/GenBank/DDBJ databases">
        <title>Novel taxa isolated from Blanes Bay.</title>
        <authorList>
            <person name="Rey-Velasco X."/>
            <person name="Lucena T."/>
        </authorList>
    </citation>
    <scope>NUCLEOTIDE SEQUENCE [LARGE SCALE GENOMIC DNA]</scope>
    <source>
        <strain evidence="2 3">S356</strain>
    </source>
</reference>
<accession>A0ABU3LBT0</accession>
<keyword evidence="1" id="KW-0812">Transmembrane</keyword>
<dbReference type="EMBL" id="JAVTTO010000001">
    <property type="protein sequence ID" value="MDT7831190.1"/>
    <property type="molecule type" value="Genomic_DNA"/>
</dbReference>
<feature type="transmembrane region" description="Helical" evidence="1">
    <location>
        <begin position="238"/>
        <end position="258"/>
    </location>
</feature>